<dbReference type="Proteomes" id="UP001583177">
    <property type="component" value="Unassembled WGS sequence"/>
</dbReference>
<gene>
    <name evidence="6" type="ORF">Daus18300_009958</name>
</gene>
<keyword evidence="3 5" id="KW-1133">Transmembrane helix</keyword>
<evidence type="ECO:0000256" key="2">
    <source>
        <dbReference type="ARBA" id="ARBA00022692"/>
    </source>
</evidence>
<keyword evidence="7" id="KW-1185">Reference proteome</keyword>
<evidence type="ECO:0008006" key="8">
    <source>
        <dbReference type="Google" id="ProtNLM"/>
    </source>
</evidence>
<feature type="transmembrane region" description="Helical" evidence="5">
    <location>
        <begin position="20"/>
        <end position="38"/>
    </location>
</feature>
<feature type="transmembrane region" description="Helical" evidence="5">
    <location>
        <begin position="131"/>
        <end position="154"/>
    </location>
</feature>
<feature type="transmembrane region" description="Helical" evidence="5">
    <location>
        <begin position="253"/>
        <end position="273"/>
    </location>
</feature>
<evidence type="ECO:0000256" key="4">
    <source>
        <dbReference type="ARBA" id="ARBA00023136"/>
    </source>
</evidence>
<dbReference type="PANTHER" id="PTHR31465:SF34">
    <property type="entry name" value="DOMAIN PROTEIN, PUTATIVE (AFU_ORTHOLOGUE AFUA_3G00480)-RELATED"/>
    <property type="match status" value="1"/>
</dbReference>
<evidence type="ECO:0000256" key="1">
    <source>
        <dbReference type="ARBA" id="ARBA00004141"/>
    </source>
</evidence>
<protein>
    <recommendedName>
        <fullName evidence="8">RTA1 domain-containing protein</fullName>
    </recommendedName>
</protein>
<evidence type="ECO:0000256" key="5">
    <source>
        <dbReference type="SAM" id="Phobius"/>
    </source>
</evidence>
<dbReference type="InterPro" id="IPR007568">
    <property type="entry name" value="RTA1"/>
</dbReference>
<keyword evidence="4 5" id="KW-0472">Membrane</keyword>
<comment type="caution">
    <text evidence="6">The sequence shown here is derived from an EMBL/GenBank/DDBJ whole genome shotgun (WGS) entry which is preliminary data.</text>
</comment>
<accession>A0ABR3WCA3</accession>
<evidence type="ECO:0000256" key="3">
    <source>
        <dbReference type="ARBA" id="ARBA00022989"/>
    </source>
</evidence>
<dbReference type="EMBL" id="JAWRVE010000105">
    <property type="protein sequence ID" value="KAL1858340.1"/>
    <property type="molecule type" value="Genomic_DNA"/>
</dbReference>
<feature type="transmembrane region" description="Helical" evidence="5">
    <location>
        <begin position="166"/>
        <end position="190"/>
    </location>
</feature>
<evidence type="ECO:0000313" key="7">
    <source>
        <dbReference type="Proteomes" id="UP001583177"/>
    </source>
</evidence>
<comment type="subcellular location">
    <subcellularLocation>
        <location evidence="1">Membrane</location>
        <topology evidence="1">Multi-pass membrane protein</topology>
    </subcellularLocation>
</comment>
<keyword evidence="2 5" id="KW-0812">Transmembrane</keyword>
<evidence type="ECO:0000313" key="6">
    <source>
        <dbReference type="EMBL" id="KAL1858340.1"/>
    </source>
</evidence>
<organism evidence="6 7">
    <name type="scientific">Diaporthe australafricana</name>
    <dbReference type="NCBI Taxonomy" id="127596"/>
    <lineage>
        <taxon>Eukaryota</taxon>
        <taxon>Fungi</taxon>
        <taxon>Dikarya</taxon>
        <taxon>Ascomycota</taxon>
        <taxon>Pezizomycotina</taxon>
        <taxon>Sordariomycetes</taxon>
        <taxon>Sordariomycetidae</taxon>
        <taxon>Diaporthales</taxon>
        <taxon>Diaporthaceae</taxon>
        <taxon>Diaporthe</taxon>
    </lineage>
</organism>
<feature type="transmembrane region" description="Helical" evidence="5">
    <location>
        <begin position="202"/>
        <end position="223"/>
    </location>
</feature>
<name>A0ABR3WCA3_9PEZI</name>
<dbReference type="Pfam" id="PF04479">
    <property type="entry name" value="RTA1"/>
    <property type="match status" value="1"/>
</dbReference>
<dbReference type="PANTHER" id="PTHR31465">
    <property type="entry name" value="PROTEIN RTA1-RELATED"/>
    <property type="match status" value="1"/>
</dbReference>
<proteinExistence type="predicted"/>
<feature type="transmembrane region" description="Helical" evidence="5">
    <location>
        <begin position="45"/>
        <end position="65"/>
    </location>
</feature>
<feature type="transmembrane region" description="Helical" evidence="5">
    <location>
        <begin position="88"/>
        <end position="110"/>
    </location>
</feature>
<sequence length="357" mass="40096">MSSSGYVVYGSLFVYAPNTVAPIVFAVLYGLSAIGHFYQCFRYHCFKMVGLHPFCAALFALGYALREVGAYNYSWQTDVEGKINTVNLIIYVLSQVFVYVAPPLLELANYHVLGRVLLYVPYMAPISPGRVLSTFGLLMAIVETLNALGVALASNPAGASQGTGSAMVIAALGMQLVVILVFVLLAGIFQHRIARAKLETKPVRLVLITLYCSMALILVRSIYRLVEHMGNSEIELDDLEALEALGPIMRYEWYFYVFEATVMFLNSALWNVFNPGRFLPRDPRTYLARDGVTELLDDQKDDRSLMAKVGAVVSFGCCFRHRENRHFEQLHDYELSNRGSRSSHRMSLIQRRRNTSE</sequence>
<reference evidence="6 7" key="1">
    <citation type="journal article" date="2024" name="IMA Fungus">
        <title>IMA Genome - F19 : A genome assembly and annotation guide to empower mycologists, including annotated draft genome sequences of Ceratocystis pirilliformis, Diaporthe australafricana, Fusarium ophioides, Paecilomyces lecythidis, and Sporothrix stenoceras.</title>
        <authorList>
            <person name="Aylward J."/>
            <person name="Wilson A.M."/>
            <person name="Visagie C.M."/>
            <person name="Spraker J."/>
            <person name="Barnes I."/>
            <person name="Buitendag C."/>
            <person name="Ceriani C."/>
            <person name="Del Mar Angel L."/>
            <person name="du Plessis D."/>
            <person name="Fuchs T."/>
            <person name="Gasser K."/>
            <person name="Kramer D."/>
            <person name="Li W."/>
            <person name="Munsamy K."/>
            <person name="Piso A."/>
            <person name="Price J.L."/>
            <person name="Sonnekus B."/>
            <person name="Thomas C."/>
            <person name="van der Nest A."/>
            <person name="van Dijk A."/>
            <person name="van Heerden A."/>
            <person name="van Vuuren N."/>
            <person name="Yilmaz N."/>
            <person name="Duong T.A."/>
            <person name="van der Merwe N.A."/>
            <person name="Wingfield M.J."/>
            <person name="Wingfield B.D."/>
        </authorList>
    </citation>
    <scope>NUCLEOTIDE SEQUENCE [LARGE SCALE GENOMIC DNA]</scope>
    <source>
        <strain evidence="6 7">CMW 18300</strain>
    </source>
</reference>